<keyword evidence="3" id="KW-1185">Reference proteome</keyword>
<gene>
    <name evidence="2" type="ordered locus">Bphy_3739</name>
</gene>
<feature type="region of interest" description="Disordered" evidence="1">
    <location>
        <begin position="55"/>
        <end position="137"/>
    </location>
</feature>
<evidence type="ECO:0000256" key="1">
    <source>
        <dbReference type="SAM" id="MobiDB-lite"/>
    </source>
</evidence>
<accession>B2JN26</accession>
<protein>
    <submittedName>
        <fullName evidence="2">Uncharacterized protein</fullName>
    </submittedName>
</protein>
<dbReference type="AlphaFoldDB" id="B2JN26"/>
<feature type="compositionally biased region" description="Low complexity" evidence="1">
    <location>
        <begin position="60"/>
        <end position="116"/>
    </location>
</feature>
<dbReference type="Proteomes" id="UP000001192">
    <property type="component" value="Chromosome 2"/>
</dbReference>
<dbReference type="SUPFAM" id="SSF51445">
    <property type="entry name" value="(Trans)glycosidases"/>
    <property type="match status" value="1"/>
</dbReference>
<name>B2JN26_PARP8</name>
<dbReference type="InterPro" id="IPR017853">
    <property type="entry name" value="GH"/>
</dbReference>
<evidence type="ECO:0000313" key="2">
    <source>
        <dbReference type="EMBL" id="ACC72874.1"/>
    </source>
</evidence>
<dbReference type="KEGG" id="bph:Bphy_3739"/>
<proteinExistence type="predicted"/>
<dbReference type="eggNOG" id="COG2723">
    <property type="taxonomic scope" value="Bacteria"/>
</dbReference>
<dbReference type="EMBL" id="CP001044">
    <property type="protein sequence ID" value="ACC72874.1"/>
    <property type="molecule type" value="Genomic_DNA"/>
</dbReference>
<evidence type="ECO:0000313" key="3">
    <source>
        <dbReference type="Proteomes" id="UP000001192"/>
    </source>
</evidence>
<sequence length="595" mass="62805">MRFAVALAAHPYRFVHRVHSRAVDSFFMVKRREFLGMVTAVGGSYVLTACGGGGGGSRTGQGNTSSASATGTSAASGTTAATTNTSTTQNGRTSSAVNGTSPTSNGTTSGSSTDPNAGSNSGTVGSPNGTEVPPAASITDNQGALWTLAQGSVYRNGVAAGNTYNVTLLLWYGNGIYHQGTGGQFYGWNGTTWLACNDPRLGGTSADGTTVPSASYIIDKMGALWTVSTNGMVLRNNAYAGATSNVSLLLWYGGKLWYRSTSGQFYVCTDLDQWLPCSDPRIAVAATRGSFHGINGHYDYRYTAAQIVQIMQNMGCSTYRVGCTDDPVQLGAVTRLAQAFQAAGLTLFVLVNLGVRDANGALFANESAAYTRGRACGANVAAALSQYGVVMYECGNELTRDSAIILDSTNAGTKVADFSNANWPVMRGVMRGMIDGVKSAQANAKCGINFCVADIGAADALWDGKQPDGTSGHPAVRWDLTTWHNYEVYGDIFDIGTDGAGPGFDLPTYCKARYGAPFLLTEWNTGPEKSQSYRANYISARYATYYQARTTKNIQSVMYYELDSGDATYGVMIDGVTLNLPYNALVSFVASHPDS</sequence>
<dbReference type="STRING" id="391038.Bphy_3739"/>
<dbReference type="Gene3D" id="3.20.20.80">
    <property type="entry name" value="Glycosidases"/>
    <property type="match status" value="1"/>
</dbReference>
<organism evidence="2 3">
    <name type="scientific">Paraburkholderia phymatum (strain DSM 17167 / CIP 108236 / LMG 21445 / STM815)</name>
    <name type="common">Burkholderia phymatum</name>
    <dbReference type="NCBI Taxonomy" id="391038"/>
    <lineage>
        <taxon>Bacteria</taxon>
        <taxon>Pseudomonadati</taxon>
        <taxon>Pseudomonadota</taxon>
        <taxon>Betaproteobacteria</taxon>
        <taxon>Burkholderiales</taxon>
        <taxon>Burkholderiaceae</taxon>
        <taxon>Paraburkholderia</taxon>
    </lineage>
</organism>
<reference evidence="3" key="1">
    <citation type="journal article" date="2014" name="Stand. Genomic Sci.">
        <title>Complete genome sequence of Burkholderia phymatum STM815(T), a broad host range and efficient nitrogen-fixing symbiont of Mimosa species.</title>
        <authorList>
            <person name="Moulin L."/>
            <person name="Klonowska A."/>
            <person name="Caroline B."/>
            <person name="Booth K."/>
            <person name="Vriezen J.A."/>
            <person name="Melkonian R."/>
            <person name="James E.K."/>
            <person name="Young J.P."/>
            <person name="Bena G."/>
            <person name="Hauser L."/>
            <person name="Land M."/>
            <person name="Kyrpides N."/>
            <person name="Bruce D."/>
            <person name="Chain P."/>
            <person name="Copeland A."/>
            <person name="Pitluck S."/>
            <person name="Woyke T."/>
            <person name="Lizotte-Waniewski M."/>
            <person name="Bristow J."/>
            <person name="Riley M."/>
        </authorList>
    </citation>
    <scope>NUCLEOTIDE SEQUENCE [LARGE SCALE GENOMIC DNA]</scope>
    <source>
        <strain evidence="3">DSM 17167 / CIP 108236 / LMG 21445 / STM815</strain>
    </source>
</reference>
<feature type="compositionally biased region" description="Polar residues" evidence="1">
    <location>
        <begin position="117"/>
        <end position="129"/>
    </location>
</feature>
<dbReference type="HOGENOM" id="CLU_032376_1_0_4"/>